<gene>
    <name evidence="1" type="ORF">SAMD00023353_2000990</name>
</gene>
<reference evidence="1" key="1">
    <citation type="submission" date="2016-03" db="EMBL/GenBank/DDBJ databases">
        <title>Draft genome sequence of Rosellinia necatrix.</title>
        <authorList>
            <person name="Kanematsu S."/>
        </authorList>
    </citation>
    <scope>NUCLEOTIDE SEQUENCE [LARGE SCALE GENOMIC DNA]</scope>
    <source>
        <strain evidence="1">W97</strain>
    </source>
</reference>
<evidence type="ECO:0000313" key="1">
    <source>
        <dbReference type="EMBL" id="GAW26063.1"/>
    </source>
</evidence>
<dbReference type="EMBL" id="DF977465">
    <property type="protein sequence ID" value="GAW26063.1"/>
    <property type="molecule type" value="Genomic_DNA"/>
</dbReference>
<name>A0A1S8A7N9_ROSNE</name>
<evidence type="ECO:0000313" key="2">
    <source>
        <dbReference type="Proteomes" id="UP000054516"/>
    </source>
</evidence>
<dbReference type="Proteomes" id="UP000054516">
    <property type="component" value="Unassembled WGS sequence"/>
</dbReference>
<keyword evidence="2" id="KW-1185">Reference proteome</keyword>
<sequence>MGSVTNEITVDQYPEVMSHFKEHGWAIVPSVISKAKSTSILDRLWEVAAVQETRGYAQFNPFMDPNASNVRIWYQPEIHNIFSELSFQ</sequence>
<keyword evidence="1" id="KW-0223">Dioxygenase</keyword>
<organism evidence="1">
    <name type="scientific">Rosellinia necatrix</name>
    <name type="common">White root-rot fungus</name>
    <dbReference type="NCBI Taxonomy" id="77044"/>
    <lineage>
        <taxon>Eukaryota</taxon>
        <taxon>Fungi</taxon>
        <taxon>Dikarya</taxon>
        <taxon>Ascomycota</taxon>
        <taxon>Pezizomycotina</taxon>
        <taxon>Sordariomycetes</taxon>
        <taxon>Xylariomycetidae</taxon>
        <taxon>Xylariales</taxon>
        <taxon>Xylariaceae</taxon>
        <taxon>Rosellinia</taxon>
    </lineage>
</organism>
<dbReference type="GO" id="GO:0051213">
    <property type="term" value="F:dioxygenase activity"/>
    <property type="evidence" value="ECO:0007669"/>
    <property type="project" value="UniProtKB-KW"/>
</dbReference>
<keyword evidence="1" id="KW-0560">Oxidoreductase</keyword>
<dbReference type="AlphaFoldDB" id="A0A1S8A7N9"/>
<dbReference type="SUPFAM" id="SSF51197">
    <property type="entry name" value="Clavaminate synthase-like"/>
    <property type="match status" value="1"/>
</dbReference>
<accession>A0A1S8A7N9</accession>
<proteinExistence type="predicted"/>
<protein>
    <submittedName>
        <fullName evidence="1">Putative phytanoyl-dioxygenase family protein</fullName>
    </submittedName>
</protein>
<dbReference type="OrthoDB" id="2580323at2759"/>